<evidence type="ECO:0000313" key="5">
    <source>
        <dbReference type="EMBL" id="WEK38490.1"/>
    </source>
</evidence>
<protein>
    <submittedName>
        <fullName evidence="5">TonB-dependent receptor plug domain-containing protein</fullName>
    </submittedName>
</protein>
<gene>
    <name evidence="5" type="ORF">P0Y50_07965</name>
</gene>
<dbReference type="Gene3D" id="2.40.170.20">
    <property type="entry name" value="TonB-dependent receptor, beta-barrel domain"/>
    <property type="match status" value="1"/>
</dbReference>
<accession>A0AAJ5X1M6</accession>
<evidence type="ECO:0000313" key="6">
    <source>
        <dbReference type="Proteomes" id="UP001213664"/>
    </source>
</evidence>
<evidence type="ECO:0000256" key="3">
    <source>
        <dbReference type="ARBA" id="ARBA00023237"/>
    </source>
</evidence>
<keyword evidence="2" id="KW-0472">Membrane</keyword>
<dbReference type="Proteomes" id="UP001213664">
    <property type="component" value="Chromosome"/>
</dbReference>
<evidence type="ECO:0000256" key="4">
    <source>
        <dbReference type="SAM" id="SignalP"/>
    </source>
</evidence>
<evidence type="ECO:0000256" key="2">
    <source>
        <dbReference type="ARBA" id="ARBA00023136"/>
    </source>
</evidence>
<organism evidence="5 6">
    <name type="scientific">Candidatus Brevundimonas colombiensis</name>
    <dbReference type="NCBI Taxonomy" id="3121376"/>
    <lineage>
        <taxon>Bacteria</taxon>
        <taxon>Pseudomonadati</taxon>
        <taxon>Pseudomonadota</taxon>
        <taxon>Alphaproteobacteria</taxon>
        <taxon>Caulobacterales</taxon>
        <taxon>Caulobacteraceae</taxon>
        <taxon>Brevundimonas</taxon>
    </lineage>
</organism>
<name>A0AAJ5X1M6_9CAUL</name>
<dbReference type="GO" id="GO:0009279">
    <property type="term" value="C:cell outer membrane"/>
    <property type="evidence" value="ECO:0007669"/>
    <property type="project" value="UniProtKB-SubCell"/>
</dbReference>
<dbReference type="AlphaFoldDB" id="A0AAJ5X1M6"/>
<dbReference type="SUPFAM" id="SSF56935">
    <property type="entry name" value="Porins"/>
    <property type="match status" value="1"/>
</dbReference>
<reference evidence="5" key="1">
    <citation type="submission" date="2023-03" db="EMBL/GenBank/DDBJ databases">
        <title>Andean soil-derived lignocellulolytic bacterial consortium as a source of novel taxa and putative plastic-active enzymes.</title>
        <authorList>
            <person name="Diaz-Garcia L."/>
            <person name="Chuvochina M."/>
            <person name="Feuerriegel G."/>
            <person name="Bunk B."/>
            <person name="Sproer C."/>
            <person name="Streit W.R."/>
            <person name="Rodriguez L.M."/>
            <person name="Overmann J."/>
            <person name="Jimenez D.J."/>
        </authorList>
    </citation>
    <scope>NUCLEOTIDE SEQUENCE</scope>
    <source>
        <strain evidence="5">MAG 833</strain>
    </source>
</reference>
<feature type="chain" id="PRO_5042592682" evidence="4">
    <location>
        <begin position="25"/>
        <end position="846"/>
    </location>
</feature>
<sequence>MRTFILHTSSLAAMMAAIAVPAAAQETQIPTVVVEADEKAAPVYRFGDPVDSGTTKIDRGSVESRAPGSGDVNEVLKALPTVQFSSRQGRATRTELQDLRPENLSISGGSIYENLFVIDGVGVNSRLDVSGTNPQHYIDGNTAASAQTVWVDSNLVESLTLRDSNVSARYSQFTGGVLEIATRRPGRRFGAETYYGETSPGLAEFRVSDRVRDAITGPLPQEPDYEKHRYGLTIDMPFGDRVRTLLAYNLSDVTVTNYRGPNWLKYGDYGLTSRNETVMLKAEADLGANLLLTSQFVWSPYESRSSHANGIDNYVTLNGGGFTGKMGLEGRLGVGRWELQLSHAFSNNDRDSDHPGTVNVNTGGGSGIDWCSGSSCSLGGPGILEQSQSETGLEGRWAQPLLGGALSAGFQLAYIEGEKGQPYSAAYRHVSTKDYPVIPNEINPNTVCADPAEEAAGTCVTGRYALAQRNDATAFHTKRDLTSTGLWAEYETDLRGFMVRAGLRYDYETFLGNHNLAPRLSISRDLPWNLNLTVGANRYYGRSFLGYALREDYPGNRIYQRRPTIVGTQRIWSNTWYLTNHSETAGYSNANLATPYSDELTAVLTGRVPVIGGDFRLKGITRNGEDQFASSRATSQVYDRETGGTSTRQIYTITNDGSTRYKGLSLEYVRQLGDHHAITFSANVSHTSSSNISYFDLADDTEYDQTLVYYQGEIRPLLEVTADNQLADYAAPLMLNADWGANWFGGRLRTNVNAHWRDGFERIEDTGVNIMVGGVRYDVFDTVKFSSSFSANLSASLELARTSWGTALLDVRVNNLFNTVLEQDYSSTSQPYQMGRNTWISLKYRY</sequence>
<comment type="subcellular location">
    <subcellularLocation>
        <location evidence="1">Cell outer membrane</location>
    </subcellularLocation>
</comment>
<evidence type="ECO:0000256" key="1">
    <source>
        <dbReference type="ARBA" id="ARBA00004442"/>
    </source>
</evidence>
<dbReference type="InterPro" id="IPR036942">
    <property type="entry name" value="Beta-barrel_TonB_sf"/>
</dbReference>
<dbReference type="EMBL" id="CP119326">
    <property type="protein sequence ID" value="WEK38490.1"/>
    <property type="molecule type" value="Genomic_DNA"/>
</dbReference>
<keyword evidence="5" id="KW-0675">Receptor</keyword>
<proteinExistence type="predicted"/>
<keyword evidence="3" id="KW-0998">Cell outer membrane</keyword>
<keyword evidence="4" id="KW-0732">Signal</keyword>
<feature type="signal peptide" evidence="4">
    <location>
        <begin position="1"/>
        <end position="24"/>
    </location>
</feature>
<dbReference type="Gene3D" id="2.170.130.10">
    <property type="entry name" value="TonB-dependent receptor, plug domain"/>
    <property type="match status" value="1"/>
</dbReference>
<dbReference type="InterPro" id="IPR037066">
    <property type="entry name" value="Plug_dom_sf"/>
</dbReference>